<name>A0A2T3AFY2_9PEZI</name>
<evidence type="ECO:0000313" key="2">
    <source>
        <dbReference type="Proteomes" id="UP000241462"/>
    </source>
</evidence>
<dbReference type="EMBL" id="KZ678396">
    <property type="protein sequence ID" value="PSR94653.1"/>
    <property type="molecule type" value="Genomic_DNA"/>
</dbReference>
<proteinExistence type="predicted"/>
<dbReference type="InParanoid" id="A0A2T3AFY2"/>
<reference evidence="1 2" key="1">
    <citation type="journal article" date="2018" name="Mycol. Prog.">
        <title>Coniella lustricola, a new species from submerged detritus.</title>
        <authorList>
            <person name="Raudabaugh D.B."/>
            <person name="Iturriaga T."/>
            <person name="Carver A."/>
            <person name="Mondo S."/>
            <person name="Pangilinan J."/>
            <person name="Lipzen A."/>
            <person name="He G."/>
            <person name="Amirebrahimi M."/>
            <person name="Grigoriev I.V."/>
            <person name="Miller A.N."/>
        </authorList>
    </citation>
    <scope>NUCLEOTIDE SEQUENCE [LARGE SCALE GENOMIC DNA]</scope>
    <source>
        <strain evidence="1 2">B22-T-1</strain>
    </source>
</reference>
<accession>A0A2T3AFY2</accession>
<dbReference type="AlphaFoldDB" id="A0A2T3AFY2"/>
<evidence type="ECO:0000313" key="1">
    <source>
        <dbReference type="EMBL" id="PSR94653.1"/>
    </source>
</evidence>
<protein>
    <submittedName>
        <fullName evidence="1">Uncharacterized protein</fullName>
    </submittedName>
</protein>
<keyword evidence="2" id="KW-1185">Reference proteome</keyword>
<organism evidence="1 2">
    <name type="scientific">Coniella lustricola</name>
    <dbReference type="NCBI Taxonomy" id="2025994"/>
    <lineage>
        <taxon>Eukaryota</taxon>
        <taxon>Fungi</taxon>
        <taxon>Dikarya</taxon>
        <taxon>Ascomycota</taxon>
        <taxon>Pezizomycotina</taxon>
        <taxon>Sordariomycetes</taxon>
        <taxon>Sordariomycetidae</taxon>
        <taxon>Diaporthales</taxon>
        <taxon>Schizoparmaceae</taxon>
        <taxon>Coniella</taxon>
    </lineage>
</organism>
<sequence length="175" mass="19500">MAIKPFSIYQYGGDAEAHYDQLVVFHLTCFVTRTWPTSSQSCNSAHRHFQGDHIHQLLRCCLPISLDNEVRSLAFENTLACRLGRQSGIRPSPRKGMVQDIGFGQGVFPLSFALTPCALPFPHILPSIFIGVMWVPFTSCHGSSFAASISRSFPYLWFSSLLILMHRSAGLVVLL</sequence>
<gene>
    <name evidence="1" type="ORF">BD289DRAFT_131897</name>
</gene>
<dbReference type="Proteomes" id="UP000241462">
    <property type="component" value="Unassembled WGS sequence"/>
</dbReference>